<dbReference type="Pfam" id="PF07707">
    <property type="entry name" value="BACK"/>
    <property type="match status" value="1"/>
</dbReference>
<dbReference type="Gene3D" id="1.25.40.420">
    <property type="match status" value="1"/>
</dbReference>
<gene>
    <name evidence="5" type="ORF">ONB1V03_LOCUS14318</name>
</gene>
<proteinExistence type="predicted"/>
<reference evidence="5" key="1">
    <citation type="submission" date="2020-11" db="EMBL/GenBank/DDBJ databases">
        <authorList>
            <person name="Tran Van P."/>
        </authorList>
    </citation>
    <scope>NUCLEOTIDE SEQUENCE</scope>
</reference>
<protein>
    <recommendedName>
        <fullName evidence="4">BACK domain-containing protein</fullName>
    </recommendedName>
</protein>
<dbReference type="SUPFAM" id="SSF54695">
    <property type="entry name" value="POZ domain"/>
    <property type="match status" value="1"/>
</dbReference>
<keyword evidence="6" id="KW-1185">Reference proteome</keyword>
<evidence type="ECO:0000256" key="1">
    <source>
        <dbReference type="ARBA" id="ARBA00022441"/>
    </source>
</evidence>
<dbReference type="AlphaFoldDB" id="A0A7R9MCL8"/>
<keyword evidence="2" id="KW-0677">Repeat</keyword>
<dbReference type="InterPro" id="IPR011333">
    <property type="entry name" value="SKP1/BTB/POZ_sf"/>
</dbReference>
<dbReference type="Gene3D" id="3.30.710.10">
    <property type="entry name" value="Potassium Channel Kv1.1, Chain A"/>
    <property type="match status" value="1"/>
</dbReference>
<dbReference type="InterPro" id="IPR000210">
    <property type="entry name" value="BTB/POZ_dom"/>
</dbReference>
<evidence type="ECO:0000256" key="2">
    <source>
        <dbReference type="ARBA" id="ARBA00022737"/>
    </source>
</evidence>
<name>A0A7R9MCL8_9ACAR</name>
<evidence type="ECO:0000313" key="6">
    <source>
        <dbReference type="Proteomes" id="UP000728032"/>
    </source>
</evidence>
<feature type="domain" description="BACK" evidence="4">
    <location>
        <begin position="144"/>
        <end position="218"/>
    </location>
</feature>
<dbReference type="PANTHER" id="PTHR24412:SF172">
    <property type="entry name" value="KELCH-LIKE PROTEIN 10"/>
    <property type="match status" value="1"/>
</dbReference>
<dbReference type="Pfam" id="PF00651">
    <property type="entry name" value="BTB"/>
    <property type="match status" value="1"/>
</dbReference>
<dbReference type="EMBL" id="CAJPVJ010013497">
    <property type="protein sequence ID" value="CAG2174879.1"/>
    <property type="molecule type" value="Genomic_DNA"/>
</dbReference>
<evidence type="ECO:0000259" key="4">
    <source>
        <dbReference type="SMART" id="SM00875"/>
    </source>
</evidence>
<dbReference type="EMBL" id="OC928322">
    <property type="protein sequence ID" value="CAD7657693.1"/>
    <property type="molecule type" value="Genomic_DNA"/>
</dbReference>
<dbReference type="SMART" id="SM00875">
    <property type="entry name" value="BACK"/>
    <property type="match status" value="1"/>
</dbReference>
<dbReference type="Proteomes" id="UP000728032">
    <property type="component" value="Unassembled WGS sequence"/>
</dbReference>
<sequence length="218" mass="25346">MSQKPIKSRKSKAKKAILGKKKSLKGVDIHFVLTDTNKERVEWMSKLLEMQRNSVFVDSTIITSDFKKFSIDRNMFAAISPYFMALYSNSLYTENQSREVFCRTSRIKDTNIEAVIRAANRLQITGALEYCYGYWTKSLDTKNCIRIYQMSRMYYAIGVIDKSKEFILYNFMAVVNQCPDFYSLSKDELSDILSDDRLNVSREELTYSAINSWISANH</sequence>
<keyword evidence="3" id="KW-0009">Actin-binding</keyword>
<accession>A0A7R9MCL8</accession>
<dbReference type="PANTHER" id="PTHR24412">
    <property type="entry name" value="KELCH PROTEIN"/>
    <property type="match status" value="1"/>
</dbReference>
<evidence type="ECO:0000256" key="3">
    <source>
        <dbReference type="ARBA" id="ARBA00023203"/>
    </source>
</evidence>
<organism evidence="5">
    <name type="scientific">Oppiella nova</name>
    <dbReference type="NCBI Taxonomy" id="334625"/>
    <lineage>
        <taxon>Eukaryota</taxon>
        <taxon>Metazoa</taxon>
        <taxon>Ecdysozoa</taxon>
        <taxon>Arthropoda</taxon>
        <taxon>Chelicerata</taxon>
        <taxon>Arachnida</taxon>
        <taxon>Acari</taxon>
        <taxon>Acariformes</taxon>
        <taxon>Sarcoptiformes</taxon>
        <taxon>Oribatida</taxon>
        <taxon>Brachypylina</taxon>
        <taxon>Oppioidea</taxon>
        <taxon>Oppiidae</taxon>
        <taxon>Oppiella</taxon>
    </lineage>
</organism>
<evidence type="ECO:0000313" key="5">
    <source>
        <dbReference type="EMBL" id="CAD7657693.1"/>
    </source>
</evidence>
<dbReference type="InterPro" id="IPR011705">
    <property type="entry name" value="BACK"/>
</dbReference>
<dbReference type="OrthoDB" id="6411082at2759"/>
<keyword evidence="1" id="KW-0880">Kelch repeat</keyword>